<proteinExistence type="predicted"/>
<accession>A0ABV3EJA5</accession>
<evidence type="ECO:0008006" key="5">
    <source>
        <dbReference type="Google" id="ProtNLM"/>
    </source>
</evidence>
<protein>
    <recommendedName>
        <fullName evidence="5">Secreted protein</fullName>
    </recommendedName>
</protein>
<feature type="region of interest" description="Disordered" evidence="1">
    <location>
        <begin position="41"/>
        <end position="62"/>
    </location>
</feature>
<evidence type="ECO:0000313" key="3">
    <source>
        <dbReference type="EMBL" id="MEU9576262.1"/>
    </source>
</evidence>
<dbReference type="EMBL" id="JBEZNA010000004">
    <property type="protein sequence ID" value="MEU9576262.1"/>
    <property type="molecule type" value="Genomic_DNA"/>
</dbReference>
<sequence>MLTNNEIKDALGKLPRRISMVAAASAVALAATAGSLVAANDEAPDQSRTEAAASTADPWNVQDVPYNADDPSTWSLPLNDYQVINNEVNSTLLQAARSKLTASCMKNLGVAAPFEVPASWTEASARNSAGPRNAMDVRYGDHDLVKVTTYGYGWPESSTPDRARTSSAQPQNADVDLALKGWRDPISGKERSGVAKTLHGKAVPPRGCSGQSMTKLTGHEGGVDTSEDPIRKLEREAWDKMHTDPRVLAVFSEWSECMEGKGYTYEDPWAANNDPKWAPDGRSVAAIATATADVQCRRKHQVTQTMHSIEVEWQKKLMQQHPATITEAEAHTKQTMDRVNSVLGR</sequence>
<evidence type="ECO:0000313" key="4">
    <source>
        <dbReference type="Proteomes" id="UP001551584"/>
    </source>
</evidence>
<feature type="region of interest" description="Disordered" evidence="1">
    <location>
        <begin position="186"/>
        <end position="227"/>
    </location>
</feature>
<evidence type="ECO:0000256" key="1">
    <source>
        <dbReference type="SAM" id="MobiDB-lite"/>
    </source>
</evidence>
<keyword evidence="2" id="KW-0732">Signal</keyword>
<reference evidence="3 4" key="1">
    <citation type="submission" date="2024-06" db="EMBL/GenBank/DDBJ databases">
        <title>The Natural Products Discovery Center: Release of the First 8490 Sequenced Strains for Exploring Actinobacteria Biosynthetic Diversity.</title>
        <authorList>
            <person name="Kalkreuter E."/>
            <person name="Kautsar S.A."/>
            <person name="Yang D."/>
            <person name="Bader C.D."/>
            <person name="Teijaro C.N."/>
            <person name="Fluegel L."/>
            <person name="Davis C.M."/>
            <person name="Simpson J.R."/>
            <person name="Lauterbach L."/>
            <person name="Steele A.D."/>
            <person name="Gui C."/>
            <person name="Meng S."/>
            <person name="Li G."/>
            <person name="Viehrig K."/>
            <person name="Ye F."/>
            <person name="Su P."/>
            <person name="Kiefer A.F."/>
            <person name="Nichols A."/>
            <person name="Cepeda A.J."/>
            <person name="Yan W."/>
            <person name="Fan B."/>
            <person name="Jiang Y."/>
            <person name="Adhikari A."/>
            <person name="Zheng C.-J."/>
            <person name="Schuster L."/>
            <person name="Cowan T.M."/>
            <person name="Smanski M.J."/>
            <person name="Chevrette M.G."/>
            <person name="De Carvalho L.P.S."/>
            <person name="Shen B."/>
        </authorList>
    </citation>
    <scope>NUCLEOTIDE SEQUENCE [LARGE SCALE GENOMIC DNA]</scope>
    <source>
        <strain evidence="3 4">NPDC048117</strain>
    </source>
</reference>
<feature type="signal peptide" evidence="2">
    <location>
        <begin position="1"/>
        <end position="38"/>
    </location>
</feature>
<organism evidence="3 4">
    <name type="scientific">Streptomyces chilikensis</name>
    <dbReference type="NCBI Taxonomy" id="1194079"/>
    <lineage>
        <taxon>Bacteria</taxon>
        <taxon>Bacillati</taxon>
        <taxon>Actinomycetota</taxon>
        <taxon>Actinomycetes</taxon>
        <taxon>Kitasatosporales</taxon>
        <taxon>Streptomycetaceae</taxon>
        <taxon>Streptomyces</taxon>
    </lineage>
</organism>
<feature type="compositionally biased region" description="Basic and acidic residues" evidence="1">
    <location>
        <begin position="217"/>
        <end position="227"/>
    </location>
</feature>
<name>A0ABV3EJA5_9ACTN</name>
<keyword evidence="4" id="KW-1185">Reference proteome</keyword>
<comment type="caution">
    <text evidence="3">The sequence shown here is derived from an EMBL/GenBank/DDBJ whole genome shotgun (WGS) entry which is preliminary data.</text>
</comment>
<gene>
    <name evidence="3" type="ORF">AB0D95_03060</name>
</gene>
<dbReference type="RefSeq" id="WP_359268361.1">
    <property type="nucleotide sequence ID" value="NZ_JBEZNA010000004.1"/>
</dbReference>
<evidence type="ECO:0000256" key="2">
    <source>
        <dbReference type="SAM" id="SignalP"/>
    </source>
</evidence>
<dbReference type="Proteomes" id="UP001551584">
    <property type="component" value="Unassembled WGS sequence"/>
</dbReference>
<feature type="chain" id="PRO_5047065438" description="Secreted protein" evidence="2">
    <location>
        <begin position="39"/>
        <end position="345"/>
    </location>
</feature>